<dbReference type="Gene3D" id="1.10.10.10">
    <property type="entry name" value="Winged helix-like DNA-binding domain superfamily/Winged helix DNA-binding domain"/>
    <property type="match status" value="1"/>
</dbReference>
<sequence length="307" mass="33047">MADQAADEFQRHRDHLTGVAYRLLGGIAEAEDAVQETWLRWRDVDQDAIEQPRAWLTTVTGRICLDVLRSARVRRESYVGSWLPEPVVRPLADTGTLDPGEHAARTDEVSIALLALLERLTPEQRVAFVLHDVFDVPFDQIADALGIRTEAARALASRGRRAVRDSGAPRHDAALAEQRQVVAAFLRACQQGDLAGLLAVLAPDVTLTGDGGGLAPSIREPVSGAERVGRFLLNLGRRANDPEVVLLPVLVNGDLGLYGAGELGGNHTAVVMAFGIADGRITAVFNQLNPEKLGHLPPLAPSRRGDG</sequence>
<evidence type="ECO:0000313" key="10">
    <source>
        <dbReference type="Proteomes" id="UP000611640"/>
    </source>
</evidence>
<name>A0A7R7DUW0_9ACTN</name>
<dbReference type="GO" id="GO:0003677">
    <property type="term" value="F:DNA binding"/>
    <property type="evidence" value="ECO:0007669"/>
    <property type="project" value="InterPro"/>
</dbReference>
<dbReference type="InterPro" id="IPR013325">
    <property type="entry name" value="RNA_pol_sigma_r2"/>
</dbReference>
<dbReference type="InterPro" id="IPR032710">
    <property type="entry name" value="NTF2-like_dom_sf"/>
</dbReference>
<dbReference type="InterPro" id="IPR014284">
    <property type="entry name" value="RNA_pol_sigma-70_dom"/>
</dbReference>
<dbReference type="InterPro" id="IPR036388">
    <property type="entry name" value="WH-like_DNA-bd_sf"/>
</dbReference>
<comment type="similarity">
    <text evidence="1">Belongs to the sigma-70 factor family. ECF subfamily.</text>
</comment>
<dbReference type="Pfam" id="PF04542">
    <property type="entry name" value="Sigma70_r2"/>
    <property type="match status" value="1"/>
</dbReference>
<evidence type="ECO:0000256" key="4">
    <source>
        <dbReference type="ARBA" id="ARBA00023082"/>
    </source>
</evidence>
<evidence type="ECO:0000256" key="1">
    <source>
        <dbReference type="ARBA" id="ARBA00010641"/>
    </source>
</evidence>
<dbReference type="PANTHER" id="PTHR30173">
    <property type="entry name" value="SIGMA 19 FACTOR"/>
    <property type="match status" value="1"/>
</dbReference>
<feature type="domain" description="SnoaL-like" evidence="8">
    <location>
        <begin position="182"/>
        <end position="283"/>
    </location>
</feature>
<feature type="domain" description="RNA polymerase sigma factor 70 region 4 type 2" evidence="7">
    <location>
        <begin position="112"/>
        <end position="162"/>
    </location>
</feature>
<gene>
    <name evidence="9" type="primary">rpoE_22</name>
    <name evidence="9" type="ORF">Athai_57800</name>
</gene>
<dbReference type="SUPFAM" id="SSF54427">
    <property type="entry name" value="NTF2-like"/>
    <property type="match status" value="1"/>
</dbReference>
<evidence type="ECO:0000313" key="9">
    <source>
        <dbReference type="EMBL" id="BCJ38277.1"/>
    </source>
</evidence>
<keyword evidence="10" id="KW-1185">Reference proteome</keyword>
<dbReference type="Gene3D" id="3.10.450.50">
    <property type="match status" value="1"/>
</dbReference>
<dbReference type="Proteomes" id="UP000611640">
    <property type="component" value="Chromosome"/>
</dbReference>
<dbReference type="NCBIfam" id="TIGR02937">
    <property type="entry name" value="sigma70-ECF"/>
    <property type="match status" value="1"/>
</dbReference>
<dbReference type="InterPro" id="IPR052704">
    <property type="entry name" value="ECF_Sigma-70_Domain"/>
</dbReference>
<dbReference type="AlphaFoldDB" id="A0A7R7DUW0"/>
<reference evidence="9 10" key="1">
    <citation type="submission" date="2020-08" db="EMBL/GenBank/DDBJ databases">
        <title>Whole genome shotgun sequence of Actinocatenispora thailandica NBRC 105041.</title>
        <authorList>
            <person name="Komaki H."/>
            <person name="Tamura T."/>
        </authorList>
    </citation>
    <scope>NUCLEOTIDE SEQUENCE [LARGE SCALE GENOMIC DNA]</scope>
    <source>
        <strain evidence="9 10">NBRC 105041</strain>
    </source>
</reference>
<evidence type="ECO:0000256" key="5">
    <source>
        <dbReference type="ARBA" id="ARBA00023163"/>
    </source>
</evidence>
<dbReference type="KEGG" id="atl:Athai_57800"/>
<dbReference type="SUPFAM" id="SSF88659">
    <property type="entry name" value="Sigma3 and sigma4 domains of RNA polymerase sigma factors"/>
    <property type="match status" value="1"/>
</dbReference>
<dbReference type="EMBL" id="AP023355">
    <property type="protein sequence ID" value="BCJ38277.1"/>
    <property type="molecule type" value="Genomic_DNA"/>
</dbReference>
<protein>
    <submittedName>
        <fullName evidence="9">RNA polymerase sigma factor SigJ</fullName>
    </submittedName>
</protein>
<keyword evidence="3" id="KW-0805">Transcription regulation</keyword>
<dbReference type="Gene3D" id="1.10.1740.10">
    <property type="match status" value="1"/>
</dbReference>
<dbReference type="InterPro" id="IPR013249">
    <property type="entry name" value="RNA_pol_sigma70_r4_t2"/>
</dbReference>
<accession>A0A7R7DUW0</accession>
<dbReference type="GO" id="GO:0016987">
    <property type="term" value="F:sigma factor activity"/>
    <property type="evidence" value="ECO:0007669"/>
    <property type="project" value="UniProtKB-KW"/>
</dbReference>
<evidence type="ECO:0000259" key="6">
    <source>
        <dbReference type="Pfam" id="PF04542"/>
    </source>
</evidence>
<comment type="subunit">
    <text evidence="2">Interacts transiently with the RNA polymerase catalytic core formed by RpoA, RpoB, RpoC and RpoZ (2 alpha, 1 beta, 1 beta' and 1 omega subunit) to form the RNA polymerase holoenzyme that can initiate transcription.</text>
</comment>
<dbReference type="PANTHER" id="PTHR30173:SF43">
    <property type="entry name" value="ECF RNA POLYMERASE SIGMA FACTOR SIGI-RELATED"/>
    <property type="match status" value="1"/>
</dbReference>
<evidence type="ECO:0000259" key="7">
    <source>
        <dbReference type="Pfam" id="PF08281"/>
    </source>
</evidence>
<dbReference type="SUPFAM" id="SSF88946">
    <property type="entry name" value="Sigma2 domain of RNA polymerase sigma factors"/>
    <property type="match status" value="1"/>
</dbReference>
<proteinExistence type="inferred from homology"/>
<dbReference type="Pfam" id="PF08281">
    <property type="entry name" value="Sigma70_r4_2"/>
    <property type="match status" value="1"/>
</dbReference>
<dbReference type="NCBIfam" id="NF007214">
    <property type="entry name" value="PRK09636.1"/>
    <property type="match status" value="1"/>
</dbReference>
<keyword evidence="5" id="KW-0804">Transcription</keyword>
<dbReference type="RefSeq" id="WP_203964338.1">
    <property type="nucleotide sequence ID" value="NZ_AP023355.1"/>
</dbReference>
<evidence type="ECO:0000256" key="3">
    <source>
        <dbReference type="ARBA" id="ARBA00023015"/>
    </source>
</evidence>
<dbReference type="GO" id="GO:0006352">
    <property type="term" value="P:DNA-templated transcription initiation"/>
    <property type="evidence" value="ECO:0007669"/>
    <property type="project" value="InterPro"/>
</dbReference>
<organism evidence="9 10">
    <name type="scientific">Actinocatenispora thailandica</name>
    <dbReference type="NCBI Taxonomy" id="227318"/>
    <lineage>
        <taxon>Bacteria</taxon>
        <taxon>Bacillati</taxon>
        <taxon>Actinomycetota</taxon>
        <taxon>Actinomycetes</taxon>
        <taxon>Micromonosporales</taxon>
        <taxon>Micromonosporaceae</taxon>
        <taxon>Actinocatenispora</taxon>
    </lineage>
</organism>
<evidence type="ECO:0000259" key="8">
    <source>
        <dbReference type="Pfam" id="PF12680"/>
    </source>
</evidence>
<dbReference type="Pfam" id="PF12680">
    <property type="entry name" value="SnoaL_2"/>
    <property type="match status" value="1"/>
</dbReference>
<dbReference type="InterPro" id="IPR007627">
    <property type="entry name" value="RNA_pol_sigma70_r2"/>
</dbReference>
<dbReference type="InterPro" id="IPR013324">
    <property type="entry name" value="RNA_pol_sigma_r3/r4-like"/>
</dbReference>
<keyword evidence="4" id="KW-0731">Sigma factor</keyword>
<feature type="domain" description="RNA polymerase sigma-70 region 2" evidence="6">
    <location>
        <begin position="9"/>
        <end position="72"/>
    </location>
</feature>
<dbReference type="InterPro" id="IPR037401">
    <property type="entry name" value="SnoaL-like"/>
</dbReference>
<evidence type="ECO:0000256" key="2">
    <source>
        <dbReference type="ARBA" id="ARBA00011344"/>
    </source>
</evidence>